<dbReference type="PANTHER" id="PTHR22916">
    <property type="entry name" value="GLYCOSYLTRANSFERASE"/>
    <property type="match status" value="1"/>
</dbReference>
<dbReference type="EMBL" id="DYXY01000203">
    <property type="protein sequence ID" value="HJE15944.1"/>
    <property type="molecule type" value="Genomic_DNA"/>
</dbReference>
<evidence type="ECO:0000259" key="2">
    <source>
        <dbReference type="Pfam" id="PF00535"/>
    </source>
</evidence>
<dbReference type="Proteomes" id="UP000774947">
    <property type="component" value="Unassembled WGS sequence"/>
</dbReference>
<evidence type="ECO:0000256" key="1">
    <source>
        <dbReference type="SAM" id="Phobius"/>
    </source>
</evidence>
<feature type="transmembrane region" description="Helical" evidence="1">
    <location>
        <begin position="12"/>
        <end position="33"/>
    </location>
</feature>
<keyword evidence="1" id="KW-0812">Transmembrane</keyword>
<dbReference type="Pfam" id="PF00535">
    <property type="entry name" value="Glycos_transf_2"/>
    <property type="match status" value="1"/>
</dbReference>
<reference evidence="3" key="1">
    <citation type="journal article" date="2021" name="PeerJ">
        <title>Extensive microbial diversity within the chicken gut microbiome revealed by metagenomics and culture.</title>
        <authorList>
            <person name="Gilroy R."/>
            <person name="Ravi A."/>
            <person name="Getino M."/>
            <person name="Pursley I."/>
            <person name="Horton D.L."/>
            <person name="Alikhan N.F."/>
            <person name="Baker D."/>
            <person name="Gharbi K."/>
            <person name="Hall N."/>
            <person name="Watson M."/>
            <person name="Adriaenssens E.M."/>
            <person name="Foster-Nyarko E."/>
            <person name="Jarju S."/>
            <person name="Secka A."/>
            <person name="Antonio M."/>
            <person name="Oren A."/>
            <person name="Chaudhuri R.R."/>
            <person name="La Ragione R."/>
            <person name="Hildebrand F."/>
            <person name="Pallen M.J."/>
        </authorList>
    </citation>
    <scope>NUCLEOTIDE SEQUENCE</scope>
    <source>
        <strain evidence="3">CHK173-2119</strain>
    </source>
</reference>
<feature type="domain" description="Glycosyltransferase 2-like" evidence="2">
    <location>
        <begin position="91"/>
        <end position="236"/>
    </location>
</feature>
<sequence>MRDNFYHYLKKKIRVAFLAQILATILYQPWLVYYQLQKAWALTGRRSELPTSQKARERLAQQYYARTPVKEQVQRHWSAPTVSLSILMEVNDAEPFLEAALESALNQNTQYQYEVVALNTNSTDGSWEILKKYGHRVRAEYYSKMDAATTRNRLLDLAQGEYVTYLDADDVLSEDAVEKWLSAAYREQADLVQASYYTFDNRGVIEHFNQGNHVIERFNEENFRKFPGFNCMKIFKRQLFTQIKFPKDYAYEDTLLAFLIYPQVRTAVSLSDELYGYRQHPNSFSRKPGKSVIDTYWIVEQLFLDAQEQQIAPHYLNHLLTYQLGPMLYSRMRGEDQQNLQAVFQLACELKNQLPVLENDTNPFFVDLQRAFSQRNFKLWKLSAATL</sequence>
<dbReference type="InterPro" id="IPR001173">
    <property type="entry name" value="Glyco_trans_2-like"/>
</dbReference>
<accession>A0A921DW74</accession>
<protein>
    <submittedName>
        <fullName evidence="3">Glycosyltransferase</fullName>
    </submittedName>
</protein>
<dbReference type="SUPFAM" id="SSF53448">
    <property type="entry name" value="Nucleotide-diphospho-sugar transferases"/>
    <property type="match status" value="1"/>
</dbReference>
<keyword evidence="1" id="KW-0472">Membrane</keyword>
<keyword evidence="1" id="KW-1133">Transmembrane helix</keyword>
<evidence type="ECO:0000313" key="3">
    <source>
        <dbReference type="EMBL" id="HJE15944.1"/>
    </source>
</evidence>
<dbReference type="CDD" id="cd00761">
    <property type="entry name" value="Glyco_tranf_GTA_type"/>
    <property type="match status" value="1"/>
</dbReference>
<organism evidence="3 4">
    <name type="scientific">Lapidilactobacillus dextrinicus</name>
    <dbReference type="NCBI Taxonomy" id="51664"/>
    <lineage>
        <taxon>Bacteria</taxon>
        <taxon>Bacillati</taxon>
        <taxon>Bacillota</taxon>
        <taxon>Bacilli</taxon>
        <taxon>Lactobacillales</taxon>
        <taxon>Lactobacillaceae</taxon>
        <taxon>Lapidilactobacillus</taxon>
    </lineage>
</organism>
<reference evidence="3" key="2">
    <citation type="submission" date="2021-09" db="EMBL/GenBank/DDBJ databases">
        <authorList>
            <person name="Gilroy R."/>
        </authorList>
    </citation>
    <scope>NUCLEOTIDE SEQUENCE</scope>
    <source>
        <strain evidence="3">CHK173-2119</strain>
    </source>
</reference>
<dbReference type="InterPro" id="IPR029044">
    <property type="entry name" value="Nucleotide-diphossugar_trans"/>
</dbReference>
<name>A0A921DW74_9LACO</name>
<dbReference type="GO" id="GO:0016758">
    <property type="term" value="F:hexosyltransferase activity"/>
    <property type="evidence" value="ECO:0007669"/>
    <property type="project" value="UniProtKB-ARBA"/>
</dbReference>
<evidence type="ECO:0000313" key="4">
    <source>
        <dbReference type="Proteomes" id="UP000774947"/>
    </source>
</evidence>
<gene>
    <name evidence="3" type="ORF">K8W17_07690</name>
</gene>
<comment type="caution">
    <text evidence="3">The sequence shown here is derived from an EMBL/GenBank/DDBJ whole genome shotgun (WGS) entry which is preliminary data.</text>
</comment>
<dbReference type="PANTHER" id="PTHR22916:SF3">
    <property type="entry name" value="UDP-GLCNAC:BETAGAL BETA-1,3-N-ACETYLGLUCOSAMINYLTRANSFERASE-LIKE PROTEIN 1"/>
    <property type="match status" value="1"/>
</dbReference>
<proteinExistence type="predicted"/>
<dbReference type="Gene3D" id="3.90.550.10">
    <property type="entry name" value="Spore Coat Polysaccharide Biosynthesis Protein SpsA, Chain A"/>
    <property type="match status" value="1"/>
</dbReference>
<dbReference type="AlphaFoldDB" id="A0A921DW74"/>